<evidence type="ECO:0000256" key="3">
    <source>
        <dbReference type="ARBA" id="ARBA00022737"/>
    </source>
</evidence>
<dbReference type="SMART" id="SM00386">
    <property type="entry name" value="HAT"/>
    <property type="match status" value="11"/>
</dbReference>
<keyword evidence="5" id="KW-0539">Nucleus</keyword>
<comment type="subcellular location">
    <subcellularLocation>
        <location evidence="1">Nucleus</location>
    </subcellularLocation>
</comment>
<dbReference type="Pfam" id="PF13428">
    <property type="entry name" value="TPR_14"/>
    <property type="match status" value="2"/>
</dbReference>
<accession>A0A2H9TPA0</accession>
<comment type="caution">
    <text evidence="7">The sequence shown here is derived from an EMBL/GenBank/DDBJ whole genome shotgun (WGS) entry which is preliminary data.</text>
</comment>
<protein>
    <recommendedName>
        <fullName evidence="6">PRP1 splicing factor N-terminal domain-containing protein</fullName>
    </recommendedName>
</protein>
<dbReference type="Pfam" id="PF06424">
    <property type="entry name" value="PRP1_N"/>
    <property type="match status" value="1"/>
</dbReference>
<dbReference type="STRING" id="1246581.A0A2H9TPA0"/>
<sequence length="855" mass="93954">MTGRSVKDFLGKAAPAGYVAGAGRGAQGFVTRPDLGPGSSVAVAAVAPTAEDRPDEAENEEGLLAAQGPLGADDEEADFIFAEIEAKMRERRGNRKTIVQKKVVNNNDPAMLFAAEKLKLRQVTADEWAHLPESGDFIAKRAKKSNEKERYTPVPDSVLVGSTMKTLDDDPDFRTVGEARERVLGARLDMAEGVGTQASIDPAGYLAGLEEQTTASGQVNDIKRARALLRSAVNTNPLNSAAWIAAARVEEVAGNMKQARAVLAEALEACPDSEDIWVDAVRISPSNESPIILARALQHLPQSPQLWIRAANMEKDAAQAKKVLRKGLEANIESIDLWKALVEREEDSEDARVLLSKAVEVCPQSSELWIAFARLESRENAQKILNKARQLNPNSLMVWMAAARLEEAHGNEGGIVQKIVARAVSELSQQSAALSQSDWMREAINCEHGGDVLCAEAIVQEIWKREQSDSANDSAQVLALESEAALAEGAQHVSRTLLKIATAQHPERDDMWIRLINVSANTQEISSLYEAALSACPSSVKLWTLYSNATGDDSILKRAIAVNPQSEELWVHAAKFHVDGGDLQTAKNILDAASNVIQSETLFRKRAKLELRLGQPDAAIKTLQAGLSIFPKSDLLWLLSCQLDSSQWERALVACPQSPSILKECANHLAATQQMRARAILERGRQMLPDSAALWMASVELELQLESLPQARSLLTRGLHKCPTDSILWFTAISIEPRPLRKAKAMEAIRRCGNDALVFSAVAQLMELERNLPSAREYYERAAAADPNIGDAWARYLIFNRRHCPDEIDSLFERIATAKPKGGPRWSVFRKDPKWWSHPFNTVFESFVNVLEHSN</sequence>
<dbReference type="SMART" id="SM00028">
    <property type="entry name" value="TPR"/>
    <property type="match status" value="4"/>
</dbReference>
<name>A0A2H9TPA0_9FUNG</name>
<dbReference type="GO" id="GO:0000244">
    <property type="term" value="P:spliceosomal tri-snRNP complex assembly"/>
    <property type="evidence" value="ECO:0007669"/>
    <property type="project" value="TreeGrafter"/>
</dbReference>
<dbReference type="SUPFAM" id="SSF48452">
    <property type="entry name" value="TPR-like"/>
    <property type="match status" value="4"/>
</dbReference>
<dbReference type="InterPro" id="IPR010491">
    <property type="entry name" value="PRP1_N"/>
</dbReference>
<dbReference type="PANTHER" id="PTHR11246">
    <property type="entry name" value="PRE-MRNA SPLICING FACTOR"/>
    <property type="match status" value="1"/>
</dbReference>
<dbReference type="AlphaFoldDB" id="A0A2H9TPA0"/>
<dbReference type="GO" id="GO:0071013">
    <property type="term" value="C:catalytic step 2 spliceosome"/>
    <property type="evidence" value="ECO:0007669"/>
    <property type="project" value="TreeGrafter"/>
</dbReference>
<evidence type="ECO:0000313" key="7">
    <source>
        <dbReference type="EMBL" id="PJF19490.1"/>
    </source>
</evidence>
<keyword evidence="3" id="KW-0677">Repeat</keyword>
<dbReference type="EMBL" id="MTSL01000020">
    <property type="protein sequence ID" value="PJF19972.1"/>
    <property type="molecule type" value="Genomic_DNA"/>
</dbReference>
<evidence type="ECO:0000259" key="6">
    <source>
        <dbReference type="Pfam" id="PF06424"/>
    </source>
</evidence>
<evidence type="ECO:0000256" key="2">
    <source>
        <dbReference type="ARBA" id="ARBA00022664"/>
    </source>
</evidence>
<keyword evidence="4" id="KW-0508">mRNA splicing</keyword>
<evidence type="ECO:0000256" key="4">
    <source>
        <dbReference type="ARBA" id="ARBA00023187"/>
    </source>
</evidence>
<dbReference type="InterPro" id="IPR019734">
    <property type="entry name" value="TPR_rpt"/>
</dbReference>
<dbReference type="EMBL" id="MTSL01000061">
    <property type="protein sequence ID" value="PJF19490.1"/>
    <property type="molecule type" value="Genomic_DNA"/>
</dbReference>
<evidence type="ECO:0000313" key="9">
    <source>
        <dbReference type="Proteomes" id="UP000240830"/>
    </source>
</evidence>
<keyword evidence="2" id="KW-0507">mRNA processing</keyword>
<dbReference type="OrthoDB" id="440128at2759"/>
<keyword evidence="9" id="KW-1185">Reference proteome</keyword>
<dbReference type="Proteomes" id="UP000240830">
    <property type="component" value="Unassembled WGS sequence"/>
</dbReference>
<evidence type="ECO:0000313" key="8">
    <source>
        <dbReference type="EMBL" id="PJF19972.1"/>
    </source>
</evidence>
<dbReference type="PANTHER" id="PTHR11246:SF1">
    <property type="entry name" value="PRE-MRNA-PROCESSING FACTOR 6"/>
    <property type="match status" value="1"/>
</dbReference>
<dbReference type="InterPro" id="IPR003107">
    <property type="entry name" value="HAT"/>
</dbReference>
<dbReference type="InterPro" id="IPR011990">
    <property type="entry name" value="TPR-like_helical_dom_sf"/>
</dbReference>
<dbReference type="GO" id="GO:0046540">
    <property type="term" value="C:U4/U6 x U5 tri-snRNP complex"/>
    <property type="evidence" value="ECO:0007669"/>
    <property type="project" value="TreeGrafter"/>
</dbReference>
<dbReference type="InterPro" id="IPR045075">
    <property type="entry name" value="Syf1-like"/>
</dbReference>
<gene>
    <name evidence="8" type="ORF">PSACC_00212</name>
    <name evidence="7" type="ORF">PSACC_00696</name>
</gene>
<dbReference type="Gene3D" id="1.25.40.10">
    <property type="entry name" value="Tetratricopeptide repeat domain"/>
    <property type="match status" value="4"/>
</dbReference>
<reference evidence="7 9" key="1">
    <citation type="submission" date="2016-10" db="EMBL/GenBank/DDBJ databases">
        <title>The genome of Paramicrosporidium saccamoebae is the missing link in understanding Cryptomycota and Microsporidia evolution.</title>
        <authorList>
            <person name="Quandt C.A."/>
            <person name="Beaudet D."/>
            <person name="Corsaro D."/>
            <person name="Michel R."/>
            <person name="Corradi N."/>
            <person name="James T."/>
        </authorList>
    </citation>
    <scope>NUCLEOTIDE SEQUENCE [LARGE SCALE GENOMIC DNA]</scope>
    <source>
        <strain evidence="7 9">KSL3</strain>
    </source>
</reference>
<proteinExistence type="predicted"/>
<evidence type="ECO:0000256" key="1">
    <source>
        <dbReference type="ARBA" id="ARBA00004123"/>
    </source>
</evidence>
<organism evidence="7 9">
    <name type="scientific">Paramicrosporidium saccamoebae</name>
    <dbReference type="NCBI Taxonomy" id="1246581"/>
    <lineage>
        <taxon>Eukaryota</taxon>
        <taxon>Fungi</taxon>
        <taxon>Fungi incertae sedis</taxon>
        <taxon>Cryptomycota</taxon>
        <taxon>Cryptomycota incertae sedis</taxon>
        <taxon>Paramicrosporidium</taxon>
    </lineage>
</organism>
<feature type="domain" description="PRP1 splicing factor N-terminal" evidence="6">
    <location>
        <begin position="14"/>
        <end position="139"/>
    </location>
</feature>
<evidence type="ECO:0000256" key="5">
    <source>
        <dbReference type="ARBA" id="ARBA00023242"/>
    </source>
</evidence>